<dbReference type="Gene3D" id="3.20.20.70">
    <property type="entry name" value="Aldolase class I"/>
    <property type="match status" value="1"/>
</dbReference>
<reference evidence="2 3" key="1">
    <citation type="journal article" date="2020" name="Antonie Van Leeuwenhoek">
        <title>Rhodopirellula heiligendammensis sp. nov., Rhodopirellula pilleata sp. nov., and Rhodopirellula solitaria sp. nov. isolated from natural or artificial marine surfaces in Northern Germany and California, USA, and emended description of the genus Rhodopirellula.</title>
        <authorList>
            <person name="Kallscheuer N."/>
            <person name="Wiegand S."/>
            <person name="Jogler M."/>
            <person name="Boedeker C."/>
            <person name="Peeters S.H."/>
            <person name="Rast P."/>
            <person name="Heuer A."/>
            <person name="Jetten M.S.M."/>
            <person name="Rohde M."/>
            <person name="Jogler C."/>
        </authorList>
    </citation>
    <scope>NUCLEOTIDE SEQUENCE [LARGE SCALE GENOMIC DNA]</scope>
    <source>
        <strain evidence="2 3">Poly21</strain>
    </source>
</reference>
<accession>A0A5C6C2I9</accession>
<organism evidence="2 3">
    <name type="scientific">Allorhodopirellula heiligendammensis</name>
    <dbReference type="NCBI Taxonomy" id="2714739"/>
    <lineage>
        <taxon>Bacteria</taxon>
        <taxon>Pseudomonadati</taxon>
        <taxon>Planctomycetota</taxon>
        <taxon>Planctomycetia</taxon>
        <taxon>Pirellulales</taxon>
        <taxon>Pirellulaceae</taxon>
        <taxon>Allorhodopirellula</taxon>
    </lineage>
</organism>
<evidence type="ECO:0008006" key="4">
    <source>
        <dbReference type="Google" id="ProtNLM"/>
    </source>
</evidence>
<dbReference type="InterPro" id="IPR002220">
    <property type="entry name" value="DapA-like"/>
</dbReference>
<dbReference type="EMBL" id="SJPU01000001">
    <property type="protein sequence ID" value="TWU18305.1"/>
    <property type="molecule type" value="Genomic_DNA"/>
</dbReference>
<dbReference type="AlphaFoldDB" id="A0A5C6C2I9"/>
<dbReference type="SUPFAM" id="SSF51569">
    <property type="entry name" value="Aldolase"/>
    <property type="match status" value="1"/>
</dbReference>
<keyword evidence="3" id="KW-1185">Reference proteome</keyword>
<gene>
    <name evidence="2" type="ORF">Poly21_04670</name>
</gene>
<evidence type="ECO:0000313" key="3">
    <source>
        <dbReference type="Proteomes" id="UP000319908"/>
    </source>
</evidence>
<dbReference type="SMART" id="SM01130">
    <property type="entry name" value="DHDPS"/>
    <property type="match status" value="1"/>
</dbReference>
<protein>
    <recommendedName>
        <fullName evidence="4">Dihydrodipicolinate synthetase family protein</fullName>
    </recommendedName>
</protein>
<dbReference type="PANTHER" id="PTHR12128">
    <property type="entry name" value="DIHYDRODIPICOLINATE SYNTHASE"/>
    <property type="match status" value="1"/>
</dbReference>
<comment type="caution">
    <text evidence="2">The sequence shown here is derived from an EMBL/GenBank/DDBJ whole genome shotgun (WGS) entry which is preliminary data.</text>
</comment>
<sequence>MVVRWANQLTLKLVTEHIETMNVSDLPAAIRAAVRSGLVIPAQPLALNADRQFDPRHQTALTRYYIDAGAGGIAVGVHSTQFAIRDRAIGLFEPVLRLASEVMDEYAGSQDRELFKVAGVCGNTSQAIGEAEFAVSQRYHACLLSLAAQADSSIDELLTHCQEVAEVMPLIGFYLQPAVGGRVLPYDFWREFAEIDNVIAIKMAPFNRYQTLDVVRAVCDAGRDESITLYTGNDDNIVVDLLTPYRIVTPQGIKSVRIRGGLLGHWSVWTRAAVKLLDEIHGVLDRGEGIPQELLCRSIEVTDCNAAFFDAANDFAGCIPGIHEVLRRQGLLPGTWCLNPAEVLSPGQSAEIDRVIAAYPHLSDDSFVRENLNHWLH</sequence>
<evidence type="ECO:0000256" key="1">
    <source>
        <dbReference type="ARBA" id="ARBA00023239"/>
    </source>
</evidence>
<keyword evidence="1" id="KW-0456">Lyase</keyword>
<dbReference type="Proteomes" id="UP000319908">
    <property type="component" value="Unassembled WGS sequence"/>
</dbReference>
<dbReference type="GO" id="GO:0008840">
    <property type="term" value="F:4-hydroxy-tetrahydrodipicolinate synthase activity"/>
    <property type="evidence" value="ECO:0007669"/>
    <property type="project" value="TreeGrafter"/>
</dbReference>
<name>A0A5C6C2I9_9BACT</name>
<evidence type="ECO:0000313" key="2">
    <source>
        <dbReference type="EMBL" id="TWU18305.1"/>
    </source>
</evidence>
<dbReference type="InterPro" id="IPR013785">
    <property type="entry name" value="Aldolase_TIM"/>
</dbReference>
<proteinExistence type="predicted"/>
<dbReference type="PANTHER" id="PTHR12128:SF51">
    <property type="entry name" value="BLL4205 PROTEIN"/>
    <property type="match status" value="1"/>
</dbReference>